<feature type="compositionally biased region" description="Acidic residues" evidence="1">
    <location>
        <begin position="132"/>
        <end position="143"/>
    </location>
</feature>
<gene>
    <name evidence="2" type="ORF">F5050DRAFT_1716068</name>
</gene>
<feature type="compositionally biased region" description="Polar residues" evidence="1">
    <location>
        <begin position="1"/>
        <end position="12"/>
    </location>
</feature>
<proteinExistence type="predicted"/>
<name>A0ABQ8Q0W1_9AGAR</name>
<comment type="caution">
    <text evidence="2">The sequence shown here is derived from an EMBL/GenBank/DDBJ whole genome shotgun (WGS) entry which is preliminary data.</text>
</comment>
<organism evidence="2 3">
    <name type="scientific">Lentinula boryana</name>
    <dbReference type="NCBI Taxonomy" id="40481"/>
    <lineage>
        <taxon>Eukaryota</taxon>
        <taxon>Fungi</taxon>
        <taxon>Dikarya</taxon>
        <taxon>Basidiomycota</taxon>
        <taxon>Agaricomycotina</taxon>
        <taxon>Agaricomycetes</taxon>
        <taxon>Agaricomycetidae</taxon>
        <taxon>Agaricales</taxon>
        <taxon>Marasmiineae</taxon>
        <taxon>Omphalotaceae</taxon>
        <taxon>Lentinula</taxon>
    </lineage>
</organism>
<feature type="non-terminal residue" evidence="2">
    <location>
        <position position="265"/>
    </location>
</feature>
<feature type="compositionally biased region" description="Basic and acidic residues" evidence="1">
    <location>
        <begin position="116"/>
        <end position="131"/>
    </location>
</feature>
<feature type="region of interest" description="Disordered" evidence="1">
    <location>
        <begin position="1"/>
        <end position="87"/>
    </location>
</feature>
<protein>
    <submittedName>
        <fullName evidence="2">Uncharacterized protein</fullName>
    </submittedName>
</protein>
<keyword evidence="3" id="KW-1185">Reference proteome</keyword>
<feature type="region of interest" description="Disordered" evidence="1">
    <location>
        <begin position="111"/>
        <end position="153"/>
    </location>
</feature>
<accession>A0ABQ8Q0W1</accession>
<evidence type="ECO:0000256" key="1">
    <source>
        <dbReference type="SAM" id="MobiDB-lite"/>
    </source>
</evidence>
<reference evidence="2" key="1">
    <citation type="submission" date="2022-08" db="EMBL/GenBank/DDBJ databases">
        <authorList>
            <consortium name="DOE Joint Genome Institute"/>
            <person name="Min B."/>
            <person name="Riley R."/>
            <person name="Sierra-Patev S."/>
            <person name="Naranjo-Ortiz M."/>
            <person name="Looney B."/>
            <person name="Konkel Z."/>
            <person name="Slot J.C."/>
            <person name="Sakamoto Y."/>
            <person name="Steenwyk J.L."/>
            <person name="Rokas A."/>
            <person name="Carro J."/>
            <person name="Camarero S."/>
            <person name="Ferreira P."/>
            <person name="Molpeceres G."/>
            <person name="Ruiz-Duenas F.J."/>
            <person name="Serrano A."/>
            <person name="Henrissat B."/>
            <person name="Drula E."/>
            <person name="Hughes K.W."/>
            <person name="Mata J.L."/>
            <person name="Ishikawa N.K."/>
            <person name="Vargas-Isla R."/>
            <person name="Ushijima S."/>
            <person name="Smith C.A."/>
            <person name="Ahrendt S."/>
            <person name="Andreopoulos W."/>
            <person name="He G."/>
            <person name="Labutti K."/>
            <person name="Lipzen A."/>
            <person name="Ng V."/>
            <person name="Sandor L."/>
            <person name="Barry K."/>
            <person name="Martinez A.T."/>
            <person name="Xiao Y."/>
            <person name="Gibbons J.G."/>
            <person name="Terashima K."/>
            <person name="Hibbett D.S."/>
            <person name="Grigoriev I.V."/>
        </authorList>
    </citation>
    <scope>NUCLEOTIDE SEQUENCE</scope>
    <source>
        <strain evidence="2">TFB10827</strain>
    </source>
</reference>
<sequence>MSPTPSCTNSPLDNEDKAEELCLQKKREERARREAESKAEAEEEAAAKARLVKNRQKKEEKKKREAEEKKRRKKEQEQEKEKEKEVERRPICNDSVIYIARKRKHLVMMAAPAGNPDRDDPYPGDDSSKPDSDEEKDDEDLEADPSPLPQKSSKCDCCISRTIPCKMIGQGLASYQACRKAKVKCLFVGNERKIRRSKRTKREESPITSLSNLRIEALEEHNQILNEQSQMLAHRLYVMEDMVRFILQNLLRRQEFEGEESEEDQ</sequence>
<evidence type="ECO:0000313" key="2">
    <source>
        <dbReference type="EMBL" id="KAJ3991469.1"/>
    </source>
</evidence>
<evidence type="ECO:0000313" key="3">
    <source>
        <dbReference type="Proteomes" id="UP001163828"/>
    </source>
</evidence>
<feature type="compositionally biased region" description="Basic and acidic residues" evidence="1">
    <location>
        <begin position="57"/>
        <end position="87"/>
    </location>
</feature>
<feature type="compositionally biased region" description="Basic and acidic residues" evidence="1">
    <location>
        <begin position="19"/>
        <end position="40"/>
    </location>
</feature>
<dbReference type="Proteomes" id="UP001163828">
    <property type="component" value="Unassembled WGS sequence"/>
</dbReference>
<dbReference type="EMBL" id="MU791028">
    <property type="protein sequence ID" value="KAJ3991469.1"/>
    <property type="molecule type" value="Genomic_DNA"/>
</dbReference>